<evidence type="ECO:0000313" key="4">
    <source>
        <dbReference type="EMBL" id="ERJ06438.1"/>
    </source>
</evidence>
<dbReference type="OrthoDB" id="293768at2157"/>
<reference evidence="4 5" key="2">
    <citation type="journal article" date="2013" name="PLoS ONE">
        <title>INDIGO - INtegrated Data Warehouse of MIcrobial GenOmes with Examples from the Red Sea Extremophiles.</title>
        <authorList>
            <person name="Alam I."/>
            <person name="Antunes A."/>
            <person name="Kamau A.A."/>
            <person name="Ba Alawi W."/>
            <person name="Kalkatawi M."/>
            <person name="Stingl U."/>
            <person name="Bajic V.B."/>
        </authorList>
    </citation>
    <scope>NUCLEOTIDE SEQUENCE [LARGE SCALE GENOMIC DNA]</scope>
    <source>
        <strain evidence="4 5">SARL4B</strain>
    </source>
</reference>
<keyword evidence="1" id="KW-1133">Transmembrane helix</keyword>
<proteinExistence type="predicted"/>
<dbReference type="Proteomes" id="UP000015381">
    <property type="component" value="Chromosome I"/>
</dbReference>
<evidence type="ECO:0000256" key="1">
    <source>
        <dbReference type="SAM" id="Phobius"/>
    </source>
</evidence>
<name>F7PFL9_9EURY</name>
<dbReference type="AlphaFoldDB" id="F7PFL9"/>
<evidence type="ECO:0000313" key="5">
    <source>
        <dbReference type="Proteomes" id="UP000003861"/>
    </source>
</evidence>
<sequence>MSTRRHIAAVALIALLVLSPIASTMSPVGPVGTATADSDGCSLIEQIFNPATCTAAEAINDFAPSEEFANKLDAYNNLQQAESYIDNGLTSAENSVYDAENQGWLEAESAFFEAYQAGDNYTEAKEAGLDALADHYATRQKQLIELQNNVVTDLYTTLNESKHFSMPGDVSALEYGIHTYSYYPQVVLYTTDHGYGYTHNYPTTNTYTMSIDIVGVQAQPRELVDGTTKQTTTFKFGSPNETYYGLNSDGTWQEIFYDSNNEFSYWSQSHYSLLEGETEVRIAPSSGTDYDDMYWANISSVRALHYPDDYPLKTAKTNGITDPSRWHDIWTDYEESYQEQKAAFETFANNSYHELENGGSDFAITDLLSRLSQMNEYSLDLGGNATFNEGVIALSSQGLAAPGANTSYMNITYQTSPGGNQTTVDGMLMSQEEPIGGWETDVWYNTTDVPGAQIVVELDGSQHLVRGDFRLNGVFDSQGVEISDPNLSSPDRDFQATNLSGLRQDIRNMSDRIADIRNQTATPGGGGGSGSFAWPSIGIPNPFAALGALGQWIVLFVVALGALLLLSVVN</sequence>
<protein>
    <recommendedName>
        <fullName evidence="2">Envelope protein N-terminal domain-containing protein</fullName>
    </recommendedName>
</protein>
<feature type="domain" description="Envelope protein N-terminal" evidence="2">
    <location>
        <begin position="61"/>
        <end position="396"/>
    </location>
</feature>
<dbReference type="HOGENOM" id="CLU_477874_0_0_2"/>
<dbReference type="Pfam" id="PF26255">
    <property type="entry name" value="Viral_env_HRPV"/>
    <property type="match status" value="1"/>
</dbReference>
<dbReference type="InterPro" id="IPR058677">
    <property type="entry name" value="ORF4_N"/>
</dbReference>
<dbReference type="GeneID" id="23799242"/>
<reference evidence="4 5" key="1">
    <citation type="journal article" date="2011" name="J. Bacteriol.">
        <title>Genome sequence of Halorhabdus tiamatea, the first archaeon isolated from a deep-sea anoxic brine lake.</title>
        <authorList>
            <person name="Antunes A."/>
            <person name="Alam I."/>
            <person name="Bajic V.B."/>
            <person name="Stingl U."/>
        </authorList>
    </citation>
    <scope>NUCLEOTIDE SEQUENCE [LARGE SCALE GENOMIC DNA]</scope>
    <source>
        <strain evidence="4 5">SARL4B</strain>
    </source>
</reference>
<keyword evidence="1" id="KW-0472">Membrane</keyword>
<keyword evidence="6" id="KW-1185">Reference proteome</keyword>
<dbReference type="RefSeq" id="WP_008523825.1">
    <property type="nucleotide sequence ID" value="NC_021921.1"/>
</dbReference>
<dbReference type="Proteomes" id="UP000003861">
    <property type="component" value="Unassembled WGS sequence"/>
</dbReference>
<gene>
    <name evidence="4" type="ORF">HLRTI_001517</name>
    <name evidence="3" type="ORF">HTIA_2210</name>
</gene>
<dbReference type="eggNOG" id="arCOG07782">
    <property type="taxonomic scope" value="Archaea"/>
</dbReference>
<dbReference type="STRING" id="1033806.HTIA_2210"/>
<keyword evidence="1" id="KW-0812">Transmembrane</keyword>
<dbReference type="EMBL" id="AFNT02000015">
    <property type="protein sequence ID" value="ERJ06438.1"/>
    <property type="molecule type" value="Genomic_DNA"/>
</dbReference>
<accession>F7PFL9</accession>
<organism evidence="4 5">
    <name type="scientific">Halorhabdus tiamatea SARL4B</name>
    <dbReference type="NCBI Taxonomy" id="1033806"/>
    <lineage>
        <taxon>Archaea</taxon>
        <taxon>Methanobacteriati</taxon>
        <taxon>Methanobacteriota</taxon>
        <taxon>Stenosarchaea group</taxon>
        <taxon>Halobacteria</taxon>
        <taxon>Halobacteriales</taxon>
        <taxon>Haloarculaceae</taxon>
        <taxon>Halorhabdus</taxon>
    </lineage>
</organism>
<evidence type="ECO:0000259" key="2">
    <source>
        <dbReference type="Pfam" id="PF26255"/>
    </source>
</evidence>
<evidence type="ECO:0000313" key="3">
    <source>
        <dbReference type="EMBL" id="CCQ34322.1"/>
    </source>
</evidence>
<evidence type="ECO:0000313" key="6">
    <source>
        <dbReference type="Proteomes" id="UP000015381"/>
    </source>
</evidence>
<dbReference type="EMBL" id="HF571520">
    <property type="protein sequence ID" value="CCQ34322.1"/>
    <property type="molecule type" value="Genomic_DNA"/>
</dbReference>
<dbReference type="KEGG" id="hti:HTIA_2210"/>
<reference evidence="3 6" key="3">
    <citation type="journal article" date="2014" name="Environ. Microbiol.">
        <title>Halorhabdus tiamatea: proteogenomics and glycosidase activity measurements identify the first cultivated euryarchaeon from a deep-sea anoxic brine lake as potential polysaccharide degrader.</title>
        <authorList>
            <person name="Werner J."/>
            <person name="Ferrer M."/>
            <person name="Michel G."/>
            <person name="Mann A.J."/>
            <person name="Huang S."/>
            <person name="Juarez S."/>
            <person name="Ciordia S."/>
            <person name="Albar J.P."/>
            <person name="Alcaide M."/>
            <person name="La Cono V."/>
            <person name="Yakimov M.M."/>
            <person name="Antunes A."/>
            <person name="Taborda M."/>
            <person name="Da Costa M.S."/>
            <person name="Amann R.I."/>
            <person name="Gloeckner F.O."/>
            <person name="Golyshina O.V."/>
            <person name="Golyshin P.N."/>
            <person name="Teeling H."/>
        </authorList>
    </citation>
    <scope>NUCLEOTIDE SEQUENCE [LARGE SCALE GENOMIC DNA]</scope>
    <source>
        <strain evidence="6">SARL4B</strain>
        <strain evidence="3">Type strain: SARL4B</strain>
    </source>
</reference>
<feature type="transmembrane region" description="Helical" evidence="1">
    <location>
        <begin position="549"/>
        <end position="569"/>
    </location>
</feature>